<evidence type="ECO:0000256" key="2">
    <source>
        <dbReference type="ARBA" id="ARBA00022596"/>
    </source>
</evidence>
<comment type="function">
    <text evidence="5">Involved in the maturation of [NiFe] hydrogenases. Required for nickel insertion into the metal center of the hydrogenase.</text>
</comment>
<sequence length="113" mass="12548">MHEMSLAENVLQIIENAARNQDFHRVKTVWLEIGRLSCVEPDALRFAFDAVMHGSIAHGARLEIVEIPGRGVCLDCSSEAVITARYEACPACGSHKVRVTSGENMRVRELEVE</sequence>
<feature type="binding site" evidence="5">
    <location>
        <position position="92"/>
    </location>
    <ligand>
        <name>Zn(2+)</name>
        <dbReference type="ChEBI" id="CHEBI:29105"/>
    </ligand>
</feature>
<dbReference type="KEGG" id="fku:FGKAn22_11220"/>
<feature type="binding site" evidence="5">
    <location>
        <position position="76"/>
    </location>
    <ligand>
        <name>Zn(2+)</name>
        <dbReference type="ChEBI" id="CHEBI:29105"/>
    </ligand>
</feature>
<dbReference type="GO" id="GO:0016530">
    <property type="term" value="F:metallochaperone activity"/>
    <property type="evidence" value="ECO:0007669"/>
    <property type="project" value="UniProtKB-ARBA"/>
</dbReference>
<keyword evidence="7" id="KW-1185">Reference proteome</keyword>
<evidence type="ECO:0000313" key="7">
    <source>
        <dbReference type="Proteomes" id="UP001319121"/>
    </source>
</evidence>
<accession>A0AAN1T151</accession>
<dbReference type="GO" id="GO:0008270">
    <property type="term" value="F:zinc ion binding"/>
    <property type="evidence" value="ECO:0007669"/>
    <property type="project" value="UniProtKB-UniRule"/>
</dbReference>
<evidence type="ECO:0000256" key="4">
    <source>
        <dbReference type="ARBA" id="ARBA00022833"/>
    </source>
</evidence>
<reference evidence="6 7" key="1">
    <citation type="submission" date="2019-03" db="EMBL/GenBank/DDBJ databases">
        <title>Complete genome sequence of Ferrigenium kumadai strain An22, a microaerophilic iron-oxidizing bacterium isolated from a paddy field soil.</title>
        <authorList>
            <person name="Watanabe T."/>
            <person name="Asakawa S."/>
        </authorList>
    </citation>
    <scope>NUCLEOTIDE SEQUENCE [LARGE SCALE GENOMIC DNA]</scope>
    <source>
        <strain evidence="6 7">An22</strain>
    </source>
</reference>
<dbReference type="FunFam" id="3.30.2320.80:FF:000001">
    <property type="entry name" value="Hydrogenase maturation factor HypA"/>
    <property type="match status" value="1"/>
</dbReference>
<dbReference type="EMBL" id="AP019536">
    <property type="protein sequence ID" value="BBI99429.1"/>
    <property type="molecule type" value="Genomic_DNA"/>
</dbReference>
<protein>
    <recommendedName>
        <fullName evidence="5">Hydrogenase maturation factor HypA</fullName>
    </recommendedName>
</protein>
<dbReference type="PANTHER" id="PTHR34535:SF3">
    <property type="entry name" value="HYDROGENASE MATURATION FACTOR HYPA"/>
    <property type="match status" value="1"/>
</dbReference>
<dbReference type="AlphaFoldDB" id="A0AAN1T151"/>
<dbReference type="InterPro" id="IPR000688">
    <property type="entry name" value="HypA/HybF"/>
</dbReference>
<feature type="binding site" evidence="5">
    <location>
        <position position="2"/>
    </location>
    <ligand>
        <name>Ni(2+)</name>
        <dbReference type="ChEBI" id="CHEBI:49786"/>
    </ligand>
</feature>
<evidence type="ECO:0000313" key="6">
    <source>
        <dbReference type="EMBL" id="BBI99429.1"/>
    </source>
</evidence>
<dbReference type="Proteomes" id="UP001319121">
    <property type="component" value="Chromosome"/>
</dbReference>
<gene>
    <name evidence="6" type="primary">hypA2</name>
    <name evidence="5" type="synonym">hypA</name>
    <name evidence="6" type="ORF">FGKAn22_11220</name>
</gene>
<proteinExistence type="inferred from homology"/>
<dbReference type="HAMAP" id="MF_00213">
    <property type="entry name" value="HypA_HybF"/>
    <property type="match status" value="1"/>
</dbReference>
<keyword evidence="3 5" id="KW-0479">Metal-binding</keyword>
<dbReference type="PANTHER" id="PTHR34535">
    <property type="entry name" value="HYDROGENASE MATURATION FACTOR HYPA"/>
    <property type="match status" value="1"/>
</dbReference>
<evidence type="ECO:0000256" key="1">
    <source>
        <dbReference type="ARBA" id="ARBA00010748"/>
    </source>
</evidence>
<name>A0AAN1T151_9PROT</name>
<dbReference type="PROSITE" id="PS01249">
    <property type="entry name" value="HYPA"/>
    <property type="match status" value="1"/>
</dbReference>
<evidence type="ECO:0000256" key="3">
    <source>
        <dbReference type="ARBA" id="ARBA00022723"/>
    </source>
</evidence>
<dbReference type="InterPro" id="IPR020538">
    <property type="entry name" value="Hydgase_Ni_incorp_HypA/HybF_CS"/>
</dbReference>
<dbReference type="GO" id="GO:0051604">
    <property type="term" value="P:protein maturation"/>
    <property type="evidence" value="ECO:0007669"/>
    <property type="project" value="InterPro"/>
</dbReference>
<dbReference type="Gene3D" id="3.30.2320.80">
    <property type="match status" value="1"/>
</dbReference>
<dbReference type="RefSeq" id="WP_212787006.1">
    <property type="nucleotide sequence ID" value="NZ_AP019536.1"/>
</dbReference>
<dbReference type="PIRSF" id="PIRSF004761">
    <property type="entry name" value="Hydrgn_mat_HypA"/>
    <property type="match status" value="1"/>
</dbReference>
<evidence type="ECO:0000256" key="5">
    <source>
        <dbReference type="HAMAP-Rule" id="MF_00213"/>
    </source>
</evidence>
<dbReference type="NCBIfam" id="NF009046">
    <property type="entry name" value="PRK12380.1"/>
    <property type="match status" value="1"/>
</dbReference>
<dbReference type="NCBIfam" id="TIGR00100">
    <property type="entry name" value="hypA"/>
    <property type="match status" value="1"/>
</dbReference>
<organism evidence="6 7">
    <name type="scientific">Ferrigenium kumadai</name>
    <dbReference type="NCBI Taxonomy" id="1682490"/>
    <lineage>
        <taxon>Bacteria</taxon>
        <taxon>Pseudomonadati</taxon>
        <taxon>Pseudomonadota</taxon>
        <taxon>Betaproteobacteria</taxon>
        <taxon>Nitrosomonadales</taxon>
        <taxon>Gallionellaceae</taxon>
        <taxon>Ferrigenium</taxon>
    </lineage>
</organism>
<dbReference type="GO" id="GO:0016151">
    <property type="term" value="F:nickel cation binding"/>
    <property type="evidence" value="ECO:0007669"/>
    <property type="project" value="UniProtKB-UniRule"/>
</dbReference>
<keyword evidence="2 5" id="KW-0533">Nickel</keyword>
<dbReference type="Pfam" id="PF01155">
    <property type="entry name" value="HypA"/>
    <property type="match status" value="1"/>
</dbReference>
<keyword evidence="4 5" id="KW-0862">Zinc</keyword>
<feature type="binding site" evidence="5">
    <location>
        <position position="89"/>
    </location>
    <ligand>
        <name>Zn(2+)</name>
        <dbReference type="ChEBI" id="CHEBI:29105"/>
    </ligand>
</feature>
<comment type="similarity">
    <text evidence="1 5">Belongs to the HypA/HybF family.</text>
</comment>
<feature type="binding site" evidence="5">
    <location>
        <position position="73"/>
    </location>
    <ligand>
        <name>Zn(2+)</name>
        <dbReference type="ChEBI" id="CHEBI:29105"/>
    </ligand>
</feature>